<dbReference type="SMART" id="SM00382">
    <property type="entry name" value="AAA"/>
    <property type="match status" value="2"/>
</dbReference>
<feature type="domain" description="ABC transporter" evidence="12">
    <location>
        <begin position="739"/>
        <end position="982"/>
    </location>
</feature>
<dbReference type="STRING" id="1448318.A0A319EPP2"/>
<evidence type="ECO:0000313" key="14">
    <source>
        <dbReference type="Proteomes" id="UP000248423"/>
    </source>
</evidence>
<evidence type="ECO:0000256" key="10">
    <source>
        <dbReference type="SAM" id="MobiDB-lite"/>
    </source>
</evidence>
<feature type="transmembrane region" description="Helical" evidence="11">
    <location>
        <begin position="402"/>
        <end position="423"/>
    </location>
</feature>
<keyword evidence="5 11" id="KW-0812">Transmembrane</keyword>
<feature type="domain" description="ABC transporter" evidence="12">
    <location>
        <begin position="46"/>
        <end position="296"/>
    </location>
</feature>
<dbReference type="CDD" id="cd03232">
    <property type="entry name" value="ABCG_PDR_domain2"/>
    <property type="match status" value="1"/>
</dbReference>
<evidence type="ECO:0000256" key="4">
    <source>
        <dbReference type="ARBA" id="ARBA00022475"/>
    </source>
</evidence>
<dbReference type="InterPro" id="IPR034001">
    <property type="entry name" value="ABCG_PDR_1"/>
</dbReference>
<feature type="region of interest" description="Disordered" evidence="10">
    <location>
        <begin position="696"/>
        <end position="715"/>
    </location>
</feature>
<comment type="similarity">
    <text evidence="2">Belongs to the ABC transporter superfamily. ABCG family. PDR (TC 3.A.1.205) subfamily.</text>
</comment>
<evidence type="ECO:0000256" key="7">
    <source>
        <dbReference type="ARBA" id="ARBA00022840"/>
    </source>
</evidence>
<dbReference type="Pfam" id="PF06422">
    <property type="entry name" value="PDR_CDR"/>
    <property type="match status" value="1"/>
</dbReference>
<evidence type="ECO:0000256" key="3">
    <source>
        <dbReference type="ARBA" id="ARBA00022448"/>
    </source>
</evidence>
<evidence type="ECO:0000256" key="8">
    <source>
        <dbReference type="ARBA" id="ARBA00022989"/>
    </source>
</evidence>
<dbReference type="Pfam" id="PF00005">
    <property type="entry name" value="ABC_tran"/>
    <property type="match status" value="2"/>
</dbReference>
<sequence>PLYRWEGRGLGVSLEHVTVLGNAQGHRHADDFGSILWNLAKAPITLARRCVPSRRPEKREIIRDLTGVLFPGETLLVLGNPGAGCSTTLKVIASNFEGYREIQGNVQYAGLSSQQIDRDCRSEVVYNNEEDIHFPTLKVKHAMDFGLQLRRPARDPRIPSEKQFARAMTDRILTALGISHTKGTIVGNSFVRGVSGGERKRVSLAEVLTVNPAIACWDNPIRGLDSSSALDFLSTLKQMSKANGMVNAVSLYQASEAMYQSCFDKVLLLYEGRIIYLGPVSKACDYFVGLGFQPLHRQSTPEFLISVTSPYHQHSTCSSVDPDYLAERYRSSEIYSHVLEEVSQYRSQMCQSHVAEAFRSAVNNTVSKHRMFKANEPSTIAKQVRISTRRYFRLLWSDRNTFYTILALTIVNALVCGSAFYDAPRTSTGAFMRSCALYFPLVYLFLNSLTEVNKTIDARSILLKQHKLGYINPVSFVVTQAVCDLPSSFVLTVIFSCCYYFLVGFNKTASQFWIFILITFAHYGSVSAMFRMLGAWSPSTSVALLVMGAAIPIVTLYAGYAPPLPTQHRWGSWLRRVAPTPYALEALMSNEFYNIQLHCTENELVPSGPGYGNLEYQGCSLPGAEPGSVTSSGADYLSRYYEYSRDHLWRNFGIILAFWFLYTGLAALGLTIMTRETAQTSGPVFKRGVSASDNLVCPDSGPTSGNSKDHDASFQSDGTLSDIEITESTGDSTALRSLFTFENITYTVKANNKPKRLLNNVNGYVRVGQLTALMGASGAGKTTLLDTLSQRKSEGQVEGTMLMEGRPIHETFARSCGFFMQQDIHEPFTTVREALQFSAYLRQPAERSYTEKMQYVDHVIHLLELGPIADALIGEAGDGKLGVEERKRVTIGVELAARPSGLLFLDEPTSGLDSQAAYSIVSFLQRIAAEGIPVICTIHQPSGVIFEMFDHVLLLAPGGNTVYFGETGLNSQRLVEYFGRYGATITEGDNPAEFVISKIANKGPGARDWVQTWQDSAEATQLKSTITALKEMAMKNPLNDSACSQGRFAQPLSKQIYAVTKRYWITVWRHGTYNFSRVFKAIWYELIISFTFFHEGTDLQSLQNRMLGVLLVTWIIPVNAADIQAVWFDRWAIFEGRERNGIYDYKALLCALIAVEIPWNIMIYTLVFFCSFWTMGFTNTPVIAGFTYFMFLLLSLFGIGFCCLMATFFPNRTMAGYANSLLLLQQLFWVVLLIFSGLPIPHSAMNNFYRPWLFWTDPMRYFFGGTISTIMHQVPVQCKPRDYTQFIPPAGQTCSEYAGRFLASHAGYLVDPNATDICSYCKYSTGDDYLDTLNFGYRDRWRDWAVFLGFCLTNIVLVFIGTWFLRVKMRQLKTRFGKK</sequence>
<evidence type="ECO:0000256" key="6">
    <source>
        <dbReference type="ARBA" id="ARBA00022741"/>
    </source>
</evidence>
<feature type="transmembrane region" description="Helical" evidence="11">
    <location>
        <begin position="1221"/>
        <end position="1240"/>
    </location>
</feature>
<dbReference type="SUPFAM" id="SSF52540">
    <property type="entry name" value="P-loop containing nucleoside triphosphate hydrolases"/>
    <property type="match status" value="2"/>
</dbReference>
<dbReference type="Pfam" id="PF19055">
    <property type="entry name" value="ABC2_membrane_7"/>
    <property type="match status" value="2"/>
</dbReference>
<feature type="transmembrane region" description="Helical" evidence="11">
    <location>
        <begin position="1344"/>
        <end position="1365"/>
    </location>
</feature>
<feature type="transmembrane region" description="Helical" evidence="11">
    <location>
        <begin position="648"/>
        <end position="673"/>
    </location>
</feature>
<dbReference type="Gene3D" id="3.40.50.300">
    <property type="entry name" value="P-loop containing nucleotide triphosphate hydrolases"/>
    <property type="match status" value="2"/>
</dbReference>
<dbReference type="InterPro" id="IPR013525">
    <property type="entry name" value="ABC2_TM"/>
</dbReference>
<keyword evidence="6" id="KW-0547">Nucleotide-binding</keyword>
<feature type="non-terminal residue" evidence="13">
    <location>
        <position position="1"/>
    </location>
</feature>
<feature type="transmembrane region" description="Helical" evidence="11">
    <location>
        <begin position="430"/>
        <end position="446"/>
    </location>
</feature>
<dbReference type="PROSITE" id="PS00211">
    <property type="entry name" value="ABC_TRANSPORTER_1"/>
    <property type="match status" value="1"/>
</dbReference>
<dbReference type="PROSITE" id="PS50893">
    <property type="entry name" value="ABC_TRANSPORTER_2"/>
    <property type="match status" value="2"/>
</dbReference>
<dbReference type="Pfam" id="PF01061">
    <property type="entry name" value="ABC2_membrane"/>
    <property type="match status" value="2"/>
</dbReference>
<dbReference type="InterPro" id="IPR027417">
    <property type="entry name" value="P-loop_NTPase"/>
</dbReference>
<feature type="transmembrane region" description="Helical" evidence="11">
    <location>
        <begin position="485"/>
        <end position="505"/>
    </location>
</feature>
<keyword evidence="8 11" id="KW-1133">Transmembrane helix</keyword>
<dbReference type="CDD" id="cd03233">
    <property type="entry name" value="ABCG_PDR_domain1"/>
    <property type="match status" value="1"/>
</dbReference>
<accession>A0A319EPP2</accession>
<keyword evidence="9 11" id="KW-0472">Membrane</keyword>
<evidence type="ECO:0000256" key="2">
    <source>
        <dbReference type="ARBA" id="ARBA00006012"/>
    </source>
</evidence>
<dbReference type="InterPro" id="IPR034003">
    <property type="entry name" value="ABCG_PDR_2"/>
</dbReference>
<comment type="subcellular location">
    <subcellularLocation>
        <location evidence="1">Cell membrane</location>
        <topology evidence="1">Multi-pass membrane protein</topology>
    </subcellularLocation>
</comment>
<evidence type="ECO:0000256" key="11">
    <source>
        <dbReference type="SAM" id="Phobius"/>
    </source>
</evidence>
<dbReference type="GO" id="GO:0140359">
    <property type="term" value="F:ABC-type transporter activity"/>
    <property type="evidence" value="ECO:0007669"/>
    <property type="project" value="InterPro"/>
</dbReference>
<proteinExistence type="inferred from homology"/>
<dbReference type="InterPro" id="IPR043926">
    <property type="entry name" value="ABCG_dom"/>
</dbReference>
<dbReference type="InterPro" id="IPR017871">
    <property type="entry name" value="ABC_transporter-like_CS"/>
</dbReference>
<dbReference type="OrthoDB" id="245989at2759"/>
<name>A0A319EPP2_ASPSB</name>
<dbReference type="EMBL" id="KZ826390">
    <property type="protein sequence ID" value="PYI02739.1"/>
    <property type="molecule type" value="Genomic_DNA"/>
</dbReference>
<dbReference type="InterPro" id="IPR003439">
    <property type="entry name" value="ABC_transporter-like_ATP-bd"/>
</dbReference>
<evidence type="ECO:0000256" key="5">
    <source>
        <dbReference type="ARBA" id="ARBA00022692"/>
    </source>
</evidence>
<keyword evidence="3" id="KW-0813">Transport</keyword>
<dbReference type="GO" id="GO:0005524">
    <property type="term" value="F:ATP binding"/>
    <property type="evidence" value="ECO:0007669"/>
    <property type="project" value="UniProtKB-KW"/>
</dbReference>
<reference evidence="13 14" key="1">
    <citation type="submission" date="2018-02" db="EMBL/GenBank/DDBJ databases">
        <title>The genomes of Aspergillus section Nigri reveals drivers in fungal speciation.</title>
        <authorList>
            <consortium name="DOE Joint Genome Institute"/>
            <person name="Vesth T.C."/>
            <person name="Nybo J."/>
            <person name="Theobald S."/>
            <person name="Brandl J."/>
            <person name="Frisvad J.C."/>
            <person name="Nielsen K.F."/>
            <person name="Lyhne E.K."/>
            <person name="Kogle M.E."/>
            <person name="Kuo A."/>
            <person name="Riley R."/>
            <person name="Clum A."/>
            <person name="Nolan M."/>
            <person name="Lipzen A."/>
            <person name="Salamov A."/>
            <person name="Henrissat B."/>
            <person name="Wiebenga A."/>
            <person name="De vries R.P."/>
            <person name="Grigoriev I.V."/>
            <person name="Mortensen U.H."/>
            <person name="Andersen M.R."/>
            <person name="Baker S.E."/>
        </authorList>
    </citation>
    <scope>NUCLEOTIDE SEQUENCE [LARGE SCALE GENOMIC DNA]</scope>
    <source>
        <strain evidence="13 14">CBS 121057</strain>
    </source>
</reference>
<dbReference type="PANTHER" id="PTHR19241">
    <property type="entry name" value="ATP-BINDING CASSETTE TRANSPORTER"/>
    <property type="match status" value="1"/>
</dbReference>
<feature type="transmembrane region" description="Helical" evidence="11">
    <location>
        <begin position="512"/>
        <end position="530"/>
    </location>
</feature>
<protein>
    <submittedName>
        <fullName evidence="13">ABC transporter-like protein</fullName>
    </submittedName>
</protein>
<feature type="transmembrane region" description="Helical" evidence="11">
    <location>
        <begin position="1148"/>
        <end position="1174"/>
    </location>
</feature>
<keyword evidence="14" id="KW-1185">Reference proteome</keyword>
<keyword evidence="4" id="KW-1003">Cell membrane</keyword>
<dbReference type="FunFam" id="3.40.50.300:FF:000054">
    <property type="entry name" value="ABC multidrug transporter atrF"/>
    <property type="match status" value="1"/>
</dbReference>
<evidence type="ECO:0000256" key="1">
    <source>
        <dbReference type="ARBA" id="ARBA00004651"/>
    </source>
</evidence>
<feature type="transmembrane region" description="Helical" evidence="11">
    <location>
        <begin position="1186"/>
        <end position="1209"/>
    </location>
</feature>
<feature type="transmembrane region" description="Helical" evidence="11">
    <location>
        <begin position="542"/>
        <end position="560"/>
    </location>
</feature>
<keyword evidence="7" id="KW-0067">ATP-binding</keyword>
<dbReference type="GO" id="GO:0016887">
    <property type="term" value="F:ATP hydrolysis activity"/>
    <property type="evidence" value="ECO:0007669"/>
    <property type="project" value="InterPro"/>
</dbReference>
<dbReference type="VEuPathDB" id="FungiDB:BO78DRAFT_324422"/>
<organism evidence="13 14">
    <name type="scientific">Aspergillus sclerotiicarbonarius (strain CBS 121057 / IBT 28362)</name>
    <dbReference type="NCBI Taxonomy" id="1448318"/>
    <lineage>
        <taxon>Eukaryota</taxon>
        <taxon>Fungi</taxon>
        <taxon>Dikarya</taxon>
        <taxon>Ascomycota</taxon>
        <taxon>Pezizomycotina</taxon>
        <taxon>Eurotiomycetes</taxon>
        <taxon>Eurotiomycetidae</taxon>
        <taxon>Eurotiales</taxon>
        <taxon>Aspergillaceae</taxon>
        <taxon>Aspergillus</taxon>
        <taxon>Aspergillus subgen. Circumdati</taxon>
    </lineage>
</organism>
<evidence type="ECO:0000259" key="12">
    <source>
        <dbReference type="PROSITE" id="PS50893"/>
    </source>
</evidence>
<dbReference type="InterPro" id="IPR010929">
    <property type="entry name" value="PDR_CDR_ABC"/>
</dbReference>
<evidence type="ECO:0000256" key="9">
    <source>
        <dbReference type="ARBA" id="ARBA00023136"/>
    </source>
</evidence>
<feature type="transmembrane region" description="Helical" evidence="11">
    <location>
        <begin position="1106"/>
        <end position="1128"/>
    </location>
</feature>
<dbReference type="InterPro" id="IPR003593">
    <property type="entry name" value="AAA+_ATPase"/>
</dbReference>
<dbReference type="GO" id="GO:0005886">
    <property type="term" value="C:plasma membrane"/>
    <property type="evidence" value="ECO:0007669"/>
    <property type="project" value="UniProtKB-SubCell"/>
</dbReference>
<evidence type="ECO:0000313" key="13">
    <source>
        <dbReference type="EMBL" id="PYI02739.1"/>
    </source>
</evidence>
<dbReference type="Proteomes" id="UP000248423">
    <property type="component" value="Unassembled WGS sequence"/>
</dbReference>
<gene>
    <name evidence="13" type="ORF">BO78DRAFT_324422</name>
</gene>